<reference evidence="2" key="1">
    <citation type="submission" date="2020-05" db="EMBL/GenBank/DDBJ databases">
        <authorList>
            <person name="Chiriac C."/>
            <person name="Salcher M."/>
            <person name="Ghai R."/>
            <person name="Kavagutti S V."/>
        </authorList>
    </citation>
    <scope>NUCLEOTIDE SEQUENCE</scope>
</reference>
<accession>A0A6J6GGU0</accession>
<feature type="coiled-coil region" evidence="1">
    <location>
        <begin position="5"/>
        <end position="62"/>
    </location>
</feature>
<evidence type="ECO:0000256" key="1">
    <source>
        <dbReference type="SAM" id="Coils"/>
    </source>
</evidence>
<protein>
    <submittedName>
        <fullName evidence="2">Unannotated protein</fullName>
    </submittedName>
</protein>
<sequence length="72" mass="7995">MRRQLGQAERDLQAALERRDRFAGEMATLTDHVELARVGDALADAQRAVDEAEERWLELAAEAEMLGLDVSG</sequence>
<name>A0A6J6GGU0_9ZZZZ</name>
<evidence type="ECO:0000313" key="2">
    <source>
        <dbReference type="EMBL" id="CAB4599480.1"/>
    </source>
</evidence>
<organism evidence="2">
    <name type="scientific">freshwater metagenome</name>
    <dbReference type="NCBI Taxonomy" id="449393"/>
    <lineage>
        <taxon>unclassified sequences</taxon>
        <taxon>metagenomes</taxon>
        <taxon>ecological metagenomes</taxon>
    </lineage>
</organism>
<dbReference type="EMBL" id="CAEZSR010000306">
    <property type="protein sequence ID" value="CAB4599480.1"/>
    <property type="molecule type" value="Genomic_DNA"/>
</dbReference>
<proteinExistence type="predicted"/>
<dbReference type="AlphaFoldDB" id="A0A6J6GGU0"/>
<keyword evidence="1" id="KW-0175">Coiled coil</keyword>
<gene>
    <name evidence="2" type="ORF">UFOPK1493_04219</name>
</gene>